<evidence type="ECO:0000256" key="2">
    <source>
        <dbReference type="SAM" id="SignalP"/>
    </source>
</evidence>
<dbReference type="AlphaFoldDB" id="A0A368N7L1"/>
<feature type="compositionally biased region" description="Acidic residues" evidence="1">
    <location>
        <begin position="69"/>
        <end position="83"/>
    </location>
</feature>
<dbReference type="EMBL" id="QPID01000010">
    <property type="protein sequence ID" value="RCU45515.1"/>
    <property type="molecule type" value="Genomic_DNA"/>
</dbReference>
<dbReference type="RefSeq" id="WP_114339374.1">
    <property type="nucleotide sequence ID" value="NZ_QPID01000010.1"/>
</dbReference>
<comment type="caution">
    <text evidence="3">The sequence shown here is derived from an EMBL/GenBank/DDBJ whole genome shotgun (WGS) entry which is preliminary data.</text>
</comment>
<sequence>MKPIYLLSFFVSISSAAIAEPAPPYEQEEVRMLCEEWAEAEEVPSSEHHQFLAKCMQEELEARGYYDEQATDEQLEMEGEGDDPYAKEVELDEPAPEAY</sequence>
<keyword evidence="2" id="KW-0732">Signal</keyword>
<evidence type="ECO:0000313" key="4">
    <source>
        <dbReference type="Proteomes" id="UP000252558"/>
    </source>
</evidence>
<reference evidence="3 4" key="1">
    <citation type="submission" date="2018-07" db="EMBL/GenBank/DDBJ databases">
        <title>Corallincola holothuriorum sp. nov., a new facultative anaerobe isolated from sea cucumber Apostichopus japonicus.</title>
        <authorList>
            <person name="Xia H."/>
        </authorList>
    </citation>
    <scope>NUCLEOTIDE SEQUENCE [LARGE SCALE GENOMIC DNA]</scope>
    <source>
        <strain evidence="3 4">C4</strain>
    </source>
</reference>
<feature type="signal peptide" evidence="2">
    <location>
        <begin position="1"/>
        <end position="19"/>
    </location>
</feature>
<feature type="chain" id="PRO_5016588765" evidence="2">
    <location>
        <begin position="20"/>
        <end position="99"/>
    </location>
</feature>
<organism evidence="3 4">
    <name type="scientific">Corallincola holothuriorum</name>
    <dbReference type="NCBI Taxonomy" id="2282215"/>
    <lineage>
        <taxon>Bacteria</taxon>
        <taxon>Pseudomonadati</taxon>
        <taxon>Pseudomonadota</taxon>
        <taxon>Gammaproteobacteria</taxon>
        <taxon>Alteromonadales</taxon>
        <taxon>Psychromonadaceae</taxon>
        <taxon>Corallincola</taxon>
    </lineage>
</organism>
<accession>A0A368N7L1</accession>
<protein>
    <submittedName>
        <fullName evidence="3">Uncharacterized protein</fullName>
    </submittedName>
</protein>
<feature type="compositionally biased region" description="Acidic residues" evidence="1">
    <location>
        <begin position="90"/>
        <end position="99"/>
    </location>
</feature>
<evidence type="ECO:0000256" key="1">
    <source>
        <dbReference type="SAM" id="MobiDB-lite"/>
    </source>
</evidence>
<gene>
    <name evidence="3" type="ORF">DU002_15815</name>
</gene>
<keyword evidence="4" id="KW-1185">Reference proteome</keyword>
<proteinExistence type="predicted"/>
<feature type="region of interest" description="Disordered" evidence="1">
    <location>
        <begin position="64"/>
        <end position="99"/>
    </location>
</feature>
<evidence type="ECO:0000313" key="3">
    <source>
        <dbReference type="EMBL" id="RCU45515.1"/>
    </source>
</evidence>
<name>A0A368N7L1_9GAMM</name>
<dbReference type="Proteomes" id="UP000252558">
    <property type="component" value="Unassembled WGS sequence"/>
</dbReference>